<proteinExistence type="inferred from homology"/>
<keyword evidence="2" id="KW-0378">Hydrolase</keyword>
<feature type="domain" description="LD-carboxypeptidase C-terminal" evidence="5">
    <location>
        <begin position="209"/>
        <end position="330"/>
    </location>
</feature>
<dbReference type="InterPro" id="IPR027478">
    <property type="entry name" value="LdcA_N"/>
</dbReference>
<feature type="active site" description="Charge relay system" evidence="3">
    <location>
        <position position="240"/>
    </location>
</feature>
<dbReference type="Gene3D" id="3.40.50.10740">
    <property type="entry name" value="Class I glutamine amidotransferase-like"/>
    <property type="match status" value="1"/>
</dbReference>
<dbReference type="InterPro" id="IPR027461">
    <property type="entry name" value="Carboxypeptidase_A_C_sf"/>
</dbReference>
<organism evidence="6 7">
    <name type="scientific">Candidatus Buchananbacteria bacterium RBG_13_36_9</name>
    <dbReference type="NCBI Taxonomy" id="1797530"/>
    <lineage>
        <taxon>Bacteria</taxon>
        <taxon>Candidatus Buchananiibacteriota</taxon>
    </lineage>
</organism>
<dbReference type="Pfam" id="PF02016">
    <property type="entry name" value="Peptidase_S66"/>
    <property type="match status" value="1"/>
</dbReference>
<dbReference type="InterPro" id="IPR040449">
    <property type="entry name" value="Peptidase_S66_N"/>
</dbReference>
<dbReference type="GO" id="GO:0016787">
    <property type="term" value="F:hydrolase activity"/>
    <property type="evidence" value="ECO:0007669"/>
    <property type="project" value="UniProtKB-KW"/>
</dbReference>
<dbReference type="PIRSF" id="PIRSF028757">
    <property type="entry name" value="LD-carboxypeptidase"/>
    <property type="match status" value="1"/>
</dbReference>
<dbReference type="Pfam" id="PF17676">
    <property type="entry name" value="Peptidase_S66C"/>
    <property type="match status" value="1"/>
</dbReference>
<gene>
    <name evidence="6" type="ORF">A2Y82_01260</name>
</gene>
<evidence type="ECO:0000256" key="3">
    <source>
        <dbReference type="PIRSR" id="PIRSR028757-1"/>
    </source>
</evidence>
<dbReference type="CDD" id="cd07062">
    <property type="entry name" value="Peptidase_S66_mccF_like"/>
    <property type="match status" value="1"/>
</dbReference>
<evidence type="ECO:0000313" key="7">
    <source>
        <dbReference type="Proteomes" id="UP000176498"/>
    </source>
</evidence>
<dbReference type="PANTHER" id="PTHR30237">
    <property type="entry name" value="MURAMOYLTETRAPEPTIDE CARBOXYPEPTIDASE"/>
    <property type="match status" value="1"/>
</dbReference>
<evidence type="ECO:0008006" key="8">
    <source>
        <dbReference type="Google" id="ProtNLM"/>
    </source>
</evidence>
<reference evidence="6 7" key="1">
    <citation type="journal article" date="2016" name="Nat. Commun.">
        <title>Thousands of microbial genomes shed light on interconnected biogeochemical processes in an aquifer system.</title>
        <authorList>
            <person name="Anantharaman K."/>
            <person name="Brown C.T."/>
            <person name="Hug L.A."/>
            <person name="Sharon I."/>
            <person name="Castelle C.J."/>
            <person name="Probst A.J."/>
            <person name="Thomas B.C."/>
            <person name="Singh A."/>
            <person name="Wilkins M.J."/>
            <person name="Karaoz U."/>
            <person name="Brodie E.L."/>
            <person name="Williams K.H."/>
            <person name="Hubbard S.S."/>
            <person name="Banfield J.F."/>
        </authorList>
    </citation>
    <scope>NUCLEOTIDE SEQUENCE [LARGE SCALE GENOMIC DNA]</scope>
</reference>
<sequence length="345" mass="39108">MENLIKPKALKKGDSIGLVSPSSPLAGQLPHRVEQGKKMLKEMGFKVVIGKNALKIKDWTAGTAQERADDLNTFFADKNIKAIIAFIGGFHSNQIVELLDYKMIKKNPKVFMGYSDITVLHFALNTQANLMTFYGPAILTQFADNPSLNSYTEEYFEKAITSNQPIGEIRPSTEWTDEVLNWFEKKDLERPRIFKKNPGWIWLKEGQAKGKLIGGCLSSMLHLRSTKYWPDFENKIFFWEIPESSADFSKGEPLSEVDAHLTDLKLSGIFKQIKGMIIGRPFGYNSEQFEKLRQLILEYTAHYDFPVLFGIDIGHTDPMLTLPLGVDAQLNSAKNLFVITEKATY</sequence>
<name>A0A1G1XNI0_9BACT</name>
<comment type="caution">
    <text evidence="6">The sequence shown here is derived from an EMBL/GenBank/DDBJ whole genome shotgun (WGS) entry which is preliminary data.</text>
</comment>
<feature type="domain" description="LD-carboxypeptidase N-terminal" evidence="4">
    <location>
        <begin position="16"/>
        <end position="135"/>
    </location>
</feature>
<evidence type="ECO:0000313" key="6">
    <source>
        <dbReference type="EMBL" id="OGY41598.1"/>
    </source>
</evidence>
<dbReference type="SUPFAM" id="SSF52317">
    <property type="entry name" value="Class I glutamine amidotransferase-like"/>
    <property type="match status" value="1"/>
</dbReference>
<evidence type="ECO:0000256" key="2">
    <source>
        <dbReference type="ARBA" id="ARBA00022801"/>
    </source>
</evidence>
<evidence type="ECO:0000256" key="1">
    <source>
        <dbReference type="ARBA" id="ARBA00010233"/>
    </source>
</evidence>
<accession>A0A1G1XNI0</accession>
<dbReference type="InterPro" id="IPR003507">
    <property type="entry name" value="S66_fam"/>
</dbReference>
<dbReference type="InterPro" id="IPR029062">
    <property type="entry name" value="Class_I_gatase-like"/>
</dbReference>
<dbReference type="InterPro" id="IPR040921">
    <property type="entry name" value="Peptidase_S66C"/>
</dbReference>
<dbReference type="Proteomes" id="UP000176498">
    <property type="component" value="Unassembled WGS sequence"/>
</dbReference>
<dbReference type="Gene3D" id="3.50.30.60">
    <property type="entry name" value="LD-carboxypeptidase A C-terminal domain-like"/>
    <property type="match status" value="1"/>
</dbReference>
<protein>
    <recommendedName>
        <fullName evidence="8">Peptidase S66</fullName>
    </recommendedName>
</protein>
<dbReference type="SUPFAM" id="SSF141986">
    <property type="entry name" value="LD-carboxypeptidase A C-terminal domain-like"/>
    <property type="match status" value="1"/>
</dbReference>
<dbReference type="EMBL" id="MHHZ01000015">
    <property type="protein sequence ID" value="OGY41598.1"/>
    <property type="molecule type" value="Genomic_DNA"/>
</dbReference>
<comment type="similarity">
    <text evidence="1">Belongs to the peptidase S66 family.</text>
</comment>
<feature type="active site" description="Nucleophile" evidence="3">
    <location>
        <position position="115"/>
    </location>
</feature>
<evidence type="ECO:0000259" key="5">
    <source>
        <dbReference type="Pfam" id="PF17676"/>
    </source>
</evidence>
<dbReference type="PANTHER" id="PTHR30237:SF4">
    <property type="entry name" value="LD-CARBOXYPEPTIDASE C-TERMINAL DOMAIN-CONTAINING PROTEIN"/>
    <property type="match status" value="1"/>
</dbReference>
<feature type="active site" description="Charge relay system" evidence="3">
    <location>
        <position position="315"/>
    </location>
</feature>
<dbReference type="AlphaFoldDB" id="A0A1G1XNI0"/>
<evidence type="ECO:0000259" key="4">
    <source>
        <dbReference type="Pfam" id="PF02016"/>
    </source>
</evidence>